<accession>A0A9Q4H3L9</accession>
<dbReference type="Pfam" id="PF05037">
    <property type="entry name" value="DUF669"/>
    <property type="match status" value="1"/>
</dbReference>
<dbReference type="RefSeq" id="WP_070559452.1">
    <property type="nucleotide sequence ID" value="NZ_CAJHLJ010000013.1"/>
</dbReference>
<feature type="compositionally biased region" description="Acidic residues" evidence="1">
    <location>
        <begin position="150"/>
        <end position="169"/>
    </location>
</feature>
<keyword evidence="4" id="KW-1185">Reference proteome</keyword>
<dbReference type="AlphaFoldDB" id="A0A1E9PHS4"/>
<evidence type="ECO:0000256" key="1">
    <source>
        <dbReference type="SAM" id="MobiDB-lite"/>
    </source>
</evidence>
<evidence type="ECO:0000313" key="2">
    <source>
        <dbReference type="EMBL" id="MCY3086772.1"/>
    </source>
</evidence>
<evidence type="ECO:0000313" key="4">
    <source>
        <dbReference type="Proteomes" id="UP000250354"/>
    </source>
</evidence>
<dbReference type="Proteomes" id="UP000250354">
    <property type="component" value="Chromosome"/>
</dbReference>
<reference evidence="2" key="2">
    <citation type="submission" date="2022-09" db="EMBL/GenBank/DDBJ databases">
        <title>Aerococcus urinae taxonomy study.</title>
        <authorList>
            <person name="Christensen J."/>
            <person name="Senneby E."/>
        </authorList>
    </citation>
    <scope>NUCLEOTIDE SEQUENCE</scope>
    <source>
        <strain evidence="2">LUND-41-B12</strain>
    </source>
</reference>
<dbReference type="EMBL" id="CP145132">
    <property type="protein sequence ID" value="WWC55036.1"/>
    <property type="molecule type" value="Genomic_DNA"/>
</dbReference>
<reference evidence="3" key="3">
    <citation type="submission" date="2024-02" db="EMBL/GenBank/DDBJ databases">
        <authorList>
            <person name="Choi B."/>
        </authorList>
    </citation>
    <scope>NUCLEOTIDE SEQUENCE</scope>
    <source>
        <strain evidence="3">UMB1016</strain>
    </source>
</reference>
<evidence type="ECO:0000313" key="3">
    <source>
        <dbReference type="EMBL" id="WWC55036.1"/>
    </source>
</evidence>
<name>A0A1E9PHS4_9LACT</name>
<dbReference type="EMBL" id="JAOTMY010000001">
    <property type="protein sequence ID" value="MCY3086772.1"/>
    <property type="molecule type" value="Genomic_DNA"/>
</dbReference>
<feature type="region of interest" description="Disordered" evidence="1">
    <location>
        <begin position="136"/>
        <end position="169"/>
    </location>
</feature>
<sequence>MGLLDTLKEVKNEGFDPKKDTVSDFEDLPSGDYVVRLKSAGTRYNEKLSQSEITFNLEVVSGEHKGSIEFLSLSFEDEVPDFVKKKNARILLKLNELLDIKATESELNDEVKTAEAFSDRGVGNQVLMKLRLSKNKKNPDFPYRNYEFEPVPDEPEDPFGGIGEEELPF</sequence>
<organism evidence="2 5">
    <name type="scientific">Aerococcus mictus</name>
    <dbReference type="NCBI Taxonomy" id="2976810"/>
    <lineage>
        <taxon>Bacteria</taxon>
        <taxon>Bacillati</taxon>
        <taxon>Bacillota</taxon>
        <taxon>Bacilli</taxon>
        <taxon>Lactobacillales</taxon>
        <taxon>Aerococcaceae</taxon>
        <taxon>Aerococcus</taxon>
    </lineage>
</organism>
<reference evidence="3 4" key="1">
    <citation type="journal article" date="2020" name="J. Bacteriol.">
        <title>Aerococcus urinae Isolated from Women with Lower Urinary Tract Symptoms: In Vitro Aggregation and Genome Analysis.</title>
        <authorList>
            <person name="Hilt E.E."/>
            <person name="Putonti C."/>
            <person name="Thomas-White K."/>
            <person name="Lewis A.L."/>
            <person name="Visick K.L."/>
            <person name="Gilbert N.M."/>
            <person name="Wolfe A.J."/>
        </authorList>
    </citation>
    <scope>NUCLEOTIDE SEQUENCE [LARGE SCALE GENOMIC DNA]</scope>
    <source>
        <strain evidence="3 4">UMB1016</strain>
    </source>
</reference>
<dbReference type="InterPro" id="IPR007731">
    <property type="entry name" value="DUF669"/>
</dbReference>
<accession>A0A1E9PHS4</accession>
<proteinExistence type="predicted"/>
<evidence type="ECO:0000313" key="5">
    <source>
        <dbReference type="Proteomes" id="UP001069047"/>
    </source>
</evidence>
<gene>
    <name evidence="3" type="ORF">DBT44_0001680</name>
    <name evidence="2" type="ORF">ODY61_01430</name>
</gene>
<protein>
    <submittedName>
        <fullName evidence="2">DUF669 domain-containing protein</fullName>
    </submittedName>
</protein>
<dbReference type="Proteomes" id="UP001069047">
    <property type="component" value="Unassembled WGS sequence"/>
</dbReference>